<reference evidence="2" key="1">
    <citation type="journal article" date="2011" name="BMC Genomics">
        <title>Complete genome sequence of the filamentous anoxygenic phototrophic bacterium Chloroflexus aurantiacus.</title>
        <authorList>
            <person name="Tang K.H."/>
            <person name="Barry K."/>
            <person name="Chertkov O."/>
            <person name="Dalin E."/>
            <person name="Han C.S."/>
            <person name="Hauser L.J."/>
            <person name="Honchak B.M."/>
            <person name="Karbach L.E."/>
            <person name="Land M.L."/>
            <person name="Lapidus A."/>
            <person name="Larimer F.W."/>
            <person name="Mikhailova N."/>
            <person name="Pitluck S."/>
            <person name="Pierson B.K."/>
            <person name="Blankenship R.E."/>
        </authorList>
    </citation>
    <scope>NUCLEOTIDE SEQUENCE [LARGE SCALE GENOMIC DNA]</scope>
    <source>
        <strain evidence="2">ATCC 29366 / DSM 635 / J-10-fl</strain>
    </source>
</reference>
<gene>
    <name evidence="1" type="ordered locus">Caur_3618</name>
</gene>
<name>A9WAL2_CHLAA</name>
<protein>
    <submittedName>
        <fullName evidence="1">Uncharacterized protein</fullName>
    </submittedName>
</protein>
<dbReference type="eggNOG" id="ENOG502Z7X3">
    <property type="taxonomic scope" value="Bacteria"/>
</dbReference>
<sequence>MTTPTFDEHLHSLWQGFFSTYSSLSIFASKIGERADQFDEERIQQMASDLAFALGECREVVLAGLRNYLTSWKDKDTLPDVRNNDEFHDVIKHINDPSFKQLLSDWEQKEPQKSDVLMEILRELFIRPPISAVYLRQSCLIALVSAVEDFINNLLYAYGVYKDKDNWKQRWNKLDKVITECFASDPWTSLPDNEATDLREKYKRWQEGYTEIIQRRNILVHNGGRVDEHYLDQAPKAHQPPGITAGQIVLVSPSYLQKAFDLSLTLLFTLTQLVWRKGLAIGQTNQNADKMASDLIYELLRQKQYALVIELAELAIKFHLDQSERMLVLVNKGVALRKYGRKQELKSIISQLRRSDAWLFQMAAYILNGENDAARRIMINNSPNLRRQAKLSWPLFDFIREKPWFSSLFGSVNKAVLSPE</sequence>
<dbReference type="Proteomes" id="UP000002008">
    <property type="component" value="Chromosome"/>
</dbReference>
<dbReference type="AlphaFoldDB" id="A9WAL2"/>
<dbReference type="PATRIC" id="fig|324602.8.peg.4073"/>
<dbReference type="HOGENOM" id="CLU_679150_0_0_0"/>
<dbReference type="RefSeq" id="WP_012259455.1">
    <property type="nucleotide sequence ID" value="NC_010175.1"/>
</dbReference>
<accession>A9WAL2</accession>
<evidence type="ECO:0000313" key="2">
    <source>
        <dbReference type="Proteomes" id="UP000002008"/>
    </source>
</evidence>
<dbReference type="EnsemblBacteria" id="ABY36802">
    <property type="protein sequence ID" value="ABY36802"/>
    <property type="gene ID" value="Caur_3618"/>
</dbReference>
<dbReference type="KEGG" id="cau:Caur_3618"/>
<keyword evidence="2" id="KW-1185">Reference proteome</keyword>
<proteinExistence type="predicted"/>
<evidence type="ECO:0000313" key="1">
    <source>
        <dbReference type="EMBL" id="ABY36802.1"/>
    </source>
</evidence>
<dbReference type="EMBL" id="CP000909">
    <property type="protein sequence ID" value="ABY36802.1"/>
    <property type="molecule type" value="Genomic_DNA"/>
</dbReference>
<dbReference type="InParanoid" id="A9WAL2"/>
<organism evidence="1 2">
    <name type="scientific">Chloroflexus aurantiacus (strain ATCC 29366 / DSM 635 / J-10-fl)</name>
    <dbReference type="NCBI Taxonomy" id="324602"/>
    <lineage>
        <taxon>Bacteria</taxon>
        <taxon>Bacillati</taxon>
        <taxon>Chloroflexota</taxon>
        <taxon>Chloroflexia</taxon>
        <taxon>Chloroflexales</taxon>
        <taxon>Chloroflexineae</taxon>
        <taxon>Chloroflexaceae</taxon>
        <taxon>Chloroflexus</taxon>
    </lineage>
</organism>